<dbReference type="Proteomes" id="UP000623440">
    <property type="component" value="Unassembled WGS sequence"/>
</dbReference>
<dbReference type="SUPFAM" id="SSF52402">
    <property type="entry name" value="Adenine nucleotide alpha hydrolases-like"/>
    <property type="match status" value="1"/>
</dbReference>
<comment type="caution">
    <text evidence="2">The sequence shown here is derived from an EMBL/GenBank/DDBJ whole genome shotgun (WGS) entry which is preliminary data.</text>
</comment>
<gene>
    <name evidence="2" type="ORF">H6G97_37905</name>
</gene>
<evidence type="ECO:0000313" key="3">
    <source>
        <dbReference type="Proteomes" id="UP000623440"/>
    </source>
</evidence>
<keyword evidence="3" id="KW-1185">Reference proteome</keyword>
<sequence>MCNFTLNWYKEILIAVDDSSATATVFAKVLELAQRDAAQLMICHSIDLATFSQVTVNLVDLEIEI</sequence>
<dbReference type="Gene3D" id="3.40.50.620">
    <property type="entry name" value="HUPs"/>
    <property type="match status" value="1"/>
</dbReference>
<name>A0ABR8E106_9NOSO</name>
<evidence type="ECO:0000259" key="1">
    <source>
        <dbReference type="Pfam" id="PF00582"/>
    </source>
</evidence>
<organism evidence="2 3">
    <name type="scientific">Nostoc flagelliforme FACHB-838</name>
    <dbReference type="NCBI Taxonomy" id="2692904"/>
    <lineage>
        <taxon>Bacteria</taxon>
        <taxon>Bacillati</taxon>
        <taxon>Cyanobacteriota</taxon>
        <taxon>Cyanophyceae</taxon>
        <taxon>Nostocales</taxon>
        <taxon>Nostocaceae</taxon>
        <taxon>Nostoc</taxon>
    </lineage>
</organism>
<dbReference type="EMBL" id="JACJSI010000210">
    <property type="protein sequence ID" value="MBD2534905.1"/>
    <property type="molecule type" value="Genomic_DNA"/>
</dbReference>
<protein>
    <submittedName>
        <fullName evidence="2">Universal stress protein</fullName>
    </submittedName>
</protein>
<evidence type="ECO:0000313" key="2">
    <source>
        <dbReference type="EMBL" id="MBD2534905.1"/>
    </source>
</evidence>
<dbReference type="InterPro" id="IPR014729">
    <property type="entry name" value="Rossmann-like_a/b/a_fold"/>
</dbReference>
<feature type="domain" description="UspA" evidence="1">
    <location>
        <begin position="9"/>
        <end position="54"/>
    </location>
</feature>
<proteinExistence type="predicted"/>
<dbReference type="Pfam" id="PF00582">
    <property type="entry name" value="Usp"/>
    <property type="match status" value="1"/>
</dbReference>
<accession>A0ABR8E106</accession>
<reference evidence="2 3" key="1">
    <citation type="journal article" date="2020" name="ISME J.">
        <title>Comparative genomics reveals insights into cyanobacterial evolution and habitat adaptation.</title>
        <authorList>
            <person name="Chen M.Y."/>
            <person name="Teng W.K."/>
            <person name="Zhao L."/>
            <person name="Hu C.X."/>
            <person name="Zhou Y.K."/>
            <person name="Han B.P."/>
            <person name="Song L.R."/>
            <person name="Shu W.S."/>
        </authorList>
    </citation>
    <scope>NUCLEOTIDE SEQUENCE [LARGE SCALE GENOMIC DNA]</scope>
    <source>
        <strain evidence="2 3">FACHB-838</strain>
    </source>
</reference>
<dbReference type="InterPro" id="IPR006016">
    <property type="entry name" value="UspA"/>
</dbReference>